<comment type="caution">
    <text evidence="1">The sequence shown here is derived from an EMBL/GenBank/DDBJ whole genome shotgun (WGS) entry which is preliminary data.</text>
</comment>
<dbReference type="OrthoDB" id="314978at2"/>
<dbReference type="EMBL" id="RQGP01000022">
    <property type="protein sequence ID" value="TGL90722.1"/>
    <property type="molecule type" value="Genomic_DNA"/>
</dbReference>
<evidence type="ECO:0000313" key="2">
    <source>
        <dbReference type="Proteomes" id="UP000298263"/>
    </source>
</evidence>
<keyword evidence="2" id="KW-1185">Reference proteome</keyword>
<protein>
    <submittedName>
        <fullName evidence="1">Uncharacterized protein</fullName>
    </submittedName>
</protein>
<dbReference type="RefSeq" id="WP_135583803.1">
    <property type="nucleotide sequence ID" value="NZ_RQGO01000005.1"/>
</dbReference>
<name>A0A4Z1ADT3_9LEPT</name>
<proteinExistence type="predicted"/>
<evidence type="ECO:0000313" key="1">
    <source>
        <dbReference type="EMBL" id="TGL90722.1"/>
    </source>
</evidence>
<reference evidence="1" key="1">
    <citation type="journal article" date="2019" name="PLoS Negl. Trop. Dis.">
        <title>Revisiting the worldwide diversity of Leptospira species in the environment.</title>
        <authorList>
            <person name="Vincent A.T."/>
            <person name="Schiettekatte O."/>
            <person name="Bourhy P."/>
            <person name="Veyrier F.J."/>
            <person name="Picardeau M."/>
        </authorList>
    </citation>
    <scope>NUCLEOTIDE SEQUENCE [LARGE SCALE GENOMIC DNA]</scope>
    <source>
        <strain evidence="1">201702422</strain>
    </source>
</reference>
<organism evidence="1 2">
    <name type="scientific">Leptospira congkakensis</name>
    <dbReference type="NCBI Taxonomy" id="2484932"/>
    <lineage>
        <taxon>Bacteria</taxon>
        <taxon>Pseudomonadati</taxon>
        <taxon>Spirochaetota</taxon>
        <taxon>Spirochaetia</taxon>
        <taxon>Leptospirales</taxon>
        <taxon>Leptospiraceae</taxon>
        <taxon>Leptospira</taxon>
    </lineage>
</organism>
<accession>A0A4Z1ADT3</accession>
<sequence length="521" mass="57348">MHHLLLIFVLCFFTFTSCKKEKDESNSLSALVTRFLVRNLFNSNINSELPSNLSVAVPRSIRKPSSGLGSSFGKSFQKESKTKKSHSVSKGIAQDTFDYGFTGQAFLTEGTSIVSEILRDSKRDLVLISGAYGIAKASPGVCIPGGNSTVRITQSMEDEFLQGIERLGLSANEARGELVSLQNEGILPTIGQSVPTPAMVYKTLSNNEYDAEISYSFAESIGTPQPCPANNKFQKSLKFKTDKSKIFSSITRSLKVFGISLSVEASITYITQAGKKDKAILNIKQVTTASGSTDKSTTRFTFEECDNDTNANTNNCVTLSYSNVYDSSGDKVTTSVKGKTNDFGGYVTTEYIDNNIGYEYYLEETYDENGDTGYFAVDYYDLNDNSNDEYEELGYFDYDIYGEFYETGANAYKFEWDVFVDFTTSPLPSGGGGIGVAIGFTEYDAYVIMPAGVDPNDFPDEYIGWGEFFNNVNSGGPVYYVDFYGDADQVATSVIWRYTINASGNEVYILIPSGTNTIYQL</sequence>
<dbReference type="Proteomes" id="UP000298263">
    <property type="component" value="Unassembled WGS sequence"/>
</dbReference>
<gene>
    <name evidence="1" type="ORF">EHQ69_12435</name>
</gene>
<dbReference type="AlphaFoldDB" id="A0A4Z1ADT3"/>